<dbReference type="OrthoDB" id="1955932at2"/>
<dbReference type="EMBL" id="FUZT01000004">
    <property type="protein sequence ID" value="SKC62704.1"/>
    <property type="molecule type" value="Genomic_DNA"/>
</dbReference>
<proteinExistence type="predicted"/>
<evidence type="ECO:0000313" key="2">
    <source>
        <dbReference type="EMBL" id="SKC62704.1"/>
    </source>
</evidence>
<dbReference type="Proteomes" id="UP000190285">
    <property type="component" value="Unassembled WGS sequence"/>
</dbReference>
<evidence type="ECO:0000313" key="3">
    <source>
        <dbReference type="Proteomes" id="UP000190285"/>
    </source>
</evidence>
<dbReference type="InterPro" id="IPR043718">
    <property type="entry name" value="DUF5659"/>
</dbReference>
<dbReference type="STRING" id="36842.SAMN02194393_01776"/>
<dbReference type="AlphaFoldDB" id="A0A1T5KG74"/>
<feature type="domain" description="DUF5659" evidence="1">
    <location>
        <begin position="10"/>
        <end position="77"/>
    </location>
</feature>
<evidence type="ECO:0000259" key="1">
    <source>
        <dbReference type="Pfam" id="PF18903"/>
    </source>
</evidence>
<dbReference type="Pfam" id="PF18903">
    <property type="entry name" value="DUF5659"/>
    <property type="match status" value="1"/>
</dbReference>
<reference evidence="2 3" key="1">
    <citation type="submission" date="2017-02" db="EMBL/GenBank/DDBJ databases">
        <authorList>
            <person name="Peterson S.W."/>
        </authorList>
    </citation>
    <scope>NUCLEOTIDE SEQUENCE [LARGE SCALE GENOMIC DNA]</scope>
    <source>
        <strain evidence="2 3">M1</strain>
    </source>
</reference>
<sequence length="84" mass="9715">MITPNNLKLITDKDLIVFLVAKGFNIQKIKKDKNRNRSLVYFKAANELETAILSFVNKTETINICEYQAAERRVKTLLCLQKNN</sequence>
<organism evidence="2 3">
    <name type="scientific">Maledivibacter halophilus</name>
    <dbReference type="NCBI Taxonomy" id="36842"/>
    <lineage>
        <taxon>Bacteria</taxon>
        <taxon>Bacillati</taxon>
        <taxon>Bacillota</taxon>
        <taxon>Clostridia</taxon>
        <taxon>Peptostreptococcales</taxon>
        <taxon>Caminicellaceae</taxon>
        <taxon>Maledivibacter</taxon>
    </lineage>
</organism>
<keyword evidence="3" id="KW-1185">Reference proteome</keyword>
<accession>A0A1T5KG74</accession>
<protein>
    <recommendedName>
        <fullName evidence="1">DUF5659 domain-containing protein</fullName>
    </recommendedName>
</protein>
<dbReference type="RefSeq" id="WP_079490965.1">
    <property type="nucleotide sequence ID" value="NZ_FUZT01000004.1"/>
</dbReference>
<gene>
    <name evidence="2" type="ORF">SAMN02194393_01776</name>
</gene>
<name>A0A1T5KG74_9FIRM</name>